<protein>
    <submittedName>
        <fullName evidence="1">Uncharacterized protein</fullName>
    </submittedName>
</protein>
<evidence type="ECO:0000313" key="2">
    <source>
        <dbReference type="Proteomes" id="UP000075324"/>
    </source>
</evidence>
<sequence length="42" mass="4814">MAKITKALRKRLHAGNGKGSENTVDGGRYFVVYWPRQMEYAL</sequence>
<reference evidence="1 2" key="1">
    <citation type="submission" date="2016-01" db="EMBL/GenBank/DDBJ databases">
        <title>Draft Genome Sequences of Seven Thermophilic Sporeformers Isolated from Foods.</title>
        <authorList>
            <person name="Berendsen E.M."/>
            <person name="Wells-Bennik M.H."/>
            <person name="Krawcyk A.O."/>
            <person name="De Jong A."/>
            <person name="Holsappel S."/>
            <person name="Eijlander R.T."/>
            <person name="Kuipers O.P."/>
        </authorList>
    </citation>
    <scope>NUCLEOTIDE SEQUENCE [LARGE SCALE GENOMIC DNA]</scope>
    <source>
        <strain evidence="1 2">B4110</strain>
    </source>
</reference>
<comment type="caution">
    <text evidence="1">The sequence shown here is derived from an EMBL/GenBank/DDBJ whole genome shotgun (WGS) entry which is preliminary data.</text>
</comment>
<dbReference type="EMBL" id="LQYW01000051">
    <property type="protein sequence ID" value="KYD30519.1"/>
    <property type="molecule type" value="Genomic_DNA"/>
</dbReference>
<evidence type="ECO:0000313" key="1">
    <source>
        <dbReference type="EMBL" id="KYD30519.1"/>
    </source>
</evidence>
<proteinExistence type="predicted"/>
<dbReference type="AlphaFoldDB" id="A0A150N1G1"/>
<organism evidence="1 2">
    <name type="scientific">Parageobacillus toebii</name>
    <dbReference type="NCBI Taxonomy" id="153151"/>
    <lineage>
        <taxon>Bacteria</taxon>
        <taxon>Bacillati</taxon>
        <taxon>Bacillota</taxon>
        <taxon>Bacilli</taxon>
        <taxon>Bacillales</taxon>
        <taxon>Anoxybacillaceae</taxon>
        <taxon>Parageobacillus</taxon>
    </lineage>
</organism>
<gene>
    <name evidence="1" type="ORF">B4110_2210</name>
</gene>
<accession>A0A150N1G1</accession>
<name>A0A150N1G1_9BACL</name>
<dbReference type="Proteomes" id="UP000075324">
    <property type="component" value="Unassembled WGS sequence"/>
</dbReference>